<protein>
    <submittedName>
        <fullName evidence="2">Exonuclease-like protein</fullName>
    </submittedName>
</protein>
<dbReference type="GO" id="GO:0004527">
    <property type="term" value="F:exonuclease activity"/>
    <property type="evidence" value="ECO:0007669"/>
    <property type="project" value="UniProtKB-KW"/>
</dbReference>
<dbReference type="EMBL" id="CCAE010000008">
    <property type="protein sequence ID" value="CDN87060.1"/>
    <property type="molecule type" value="Genomic_DNA"/>
</dbReference>
<keyword evidence="2" id="KW-0378">Hydrolase</keyword>
<dbReference type="Pfam" id="PF12705">
    <property type="entry name" value="PDDEXK_1"/>
    <property type="match status" value="1"/>
</dbReference>
<dbReference type="Proteomes" id="UP000028878">
    <property type="component" value="Unassembled WGS sequence"/>
</dbReference>
<dbReference type="Gene3D" id="3.90.320.10">
    <property type="match status" value="1"/>
</dbReference>
<sequence>MQADALSCVWQAPFDGLARAAREAGVPMSRVVVLLPYAALAIEARRAWAARQRQAAGLAPRFTTPRDWAAALAPWQPGSDDISHDMARDALVAAAWIERVVPARQDTGLRRELVARLVDAARQLAPLAAAQAPERRAAWAEERRAALAAAGGSASAQWESLVANLAVTWAGSSAYITDALWSPFAAPGADADLLLSLPGHHTDPLGEALLAHWGPRAGRLAWSAPAEAAPRVWACEDFEAEARAAAACAIAHLNAGRAPVALIANDRLLTRRASALLVGAGVRLRDETGWKLSTTRAAASLMALLRAADARASTDEVLDWLKLAPAFPPQAVEALERRLRQKGVARWAAVSMDWREADIDAQRAELQAARPLLHWLKDTAQALERSGQWAPLQADEAGRQLIGVLRLGEGAHELDGLGEAAAGPRGAARWSLAAFGAWVRDVLEGAVFQPTVAGAPQVIVLPLQQRLGRRVAAVVAPGCDERHLSASPEPDSAWTAVQRELLGLPDREALARAAASAWAHLFAGAPVDALWRRHDAGEALLPSPFIDGCHESAAESLLDPRLVAAGGTPRPRASAPALLPERLSASAYDDLRTCPYRFFARRQLRLDEVDELDAEPDQGDLGNWLHEVLKRFHEARGDERPGEDADRAAMDALAGVVAMEMGLGDDVQAGGFLPYRAQWPALREAYLHWLWPHEAEGWRFVAAEAEREQRAGRWTLHGRLDRIDARRDLDENAEGDESFVIDHKTESRARTEARVKEPLEDTQLGFYAALLPARRLRAAYLSIVDARGERDEPAKLIEQTEVLMARDAIVQGLVNDLERVAGGAAMLALGEGAACDFCAARGLCRKDFWQPVAGDVAGDGEGEP</sequence>
<dbReference type="InterPro" id="IPR038726">
    <property type="entry name" value="PDDEXK_AddAB-type"/>
</dbReference>
<dbReference type="InterPro" id="IPR027417">
    <property type="entry name" value="P-loop_NTPase"/>
</dbReference>
<dbReference type="SUPFAM" id="SSF52540">
    <property type="entry name" value="P-loop containing nucleoside triphosphate hydrolases"/>
    <property type="match status" value="1"/>
</dbReference>
<keyword evidence="2" id="KW-0269">Exonuclease</keyword>
<feature type="domain" description="PD-(D/E)XK endonuclease-like" evidence="1">
    <location>
        <begin position="582"/>
        <end position="845"/>
    </location>
</feature>
<proteinExistence type="predicted"/>
<dbReference type="InterPro" id="IPR011604">
    <property type="entry name" value="PDDEXK-like_dom_sf"/>
</dbReference>
<keyword evidence="3" id="KW-1185">Reference proteome</keyword>
<dbReference type="AlphaFoldDB" id="A0A1L1PC48"/>
<reference evidence="3" key="1">
    <citation type="submission" date="2014-11" db="EMBL/GenBank/DDBJ databases">
        <title>Draft genome sequence of Hydrogenophaga intermedia S1.</title>
        <authorList>
            <person name="Gan H.M."/>
            <person name="Chew T.H."/>
            <person name="Stolz A."/>
        </authorList>
    </citation>
    <scope>NUCLEOTIDE SEQUENCE [LARGE SCALE GENOMIC DNA]</scope>
    <source>
        <strain evidence="3">S1</strain>
    </source>
</reference>
<accession>A0A1L1PC48</accession>
<evidence type="ECO:0000259" key="1">
    <source>
        <dbReference type="Pfam" id="PF12705"/>
    </source>
</evidence>
<organism evidence="2 3">
    <name type="scientific">Hydrogenophaga intermedia</name>
    <dbReference type="NCBI Taxonomy" id="65786"/>
    <lineage>
        <taxon>Bacteria</taxon>
        <taxon>Pseudomonadati</taxon>
        <taxon>Pseudomonadota</taxon>
        <taxon>Betaproteobacteria</taxon>
        <taxon>Burkholderiales</taxon>
        <taxon>Comamonadaceae</taxon>
        <taxon>Hydrogenophaga</taxon>
    </lineage>
</organism>
<keyword evidence="2" id="KW-0540">Nuclease</keyword>
<evidence type="ECO:0000313" key="3">
    <source>
        <dbReference type="Proteomes" id="UP000028878"/>
    </source>
</evidence>
<evidence type="ECO:0000313" key="2">
    <source>
        <dbReference type="EMBL" id="CDN87060.1"/>
    </source>
</evidence>
<name>A0A1L1PC48_HYDIT</name>
<gene>
    <name evidence="2" type="ORF">BN948_01479</name>
</gene>